<name>A0ABY3RUT1_9MICO</name>
<keyword evidence="1" id="KW-1133">Transmembrane helix</keyword>
<organism evidence="2 3">
    <name type="scientific">Microbacterium resistens</name>
    <dbReference type="NCBI Taxonomy" id="156977"/>
    <lineage>
        <taxon>Bacteria</taxon>
        <taxon>Bacillati</taxon>
        <taxon>Actinomycetota</taxon>
        <taxon>Actinomycetes</taxon>
        <taxon>Micrococcales</taxon>
        <taxon>Microbacteriaceae</taxon>
        <taxon>Microbacterium</taxon>
    </lineage>
</organism>
<dbReference type="RefSeq" id="WP_219085813.1">
    <property type="nucleotide sequence ID" value="NZ_CP082781.1"/>
</dbReference>
<feature type="transmembrane region" description="Helical" evidence="1">
    <location>
        <begin position="76"/>
        <end position="95"/>
    </location>
</feature>
<dbReference type="Proteomes" id="UP001199642">
    <property type="component" value="Chromosome"/>
</dbReference>
<keyword evidence="1" id="KW-0812">Transmembrane</keyword>
<feature type="transmembrane region" description="Helical" evidence="1">
    <location>
        <begin position="13"/>
        <end position="38"/>
    </location>
</feature>
<evidence type="ECO:0008006" key="4">
    <source>
        <dbReference type="Google" id="ProtNLM"/>
    </source>
</evidence>
<reference evidence="2 3" key="1">
    <citation type="submission" date="2023-01" db="EMBL/GenBank/DDBJ databases">
        <title>Characterization of estradiol degrading bacteria Microbacterium sp. MZT7 and reveal degrading genes through genome analysis.</title>
        <authorList>
            <person name="Hao P."/>
            <person name="Gao Y."/>
        </authorList>
    </citation>
    <scope>NUCLEOTIDE SEQUENCE [LARGE SCALE GENOMIC DNA]</scope>
    <source>
        <strain evidence="2 3">MZT7</strain>
    </source>
</reference>
<evidence type="ECO:0000313" key="2">
    <source>
        <dbReference type="EMBL" id="UGS27823.1"/>
    </source>
</evidence>
<evidence type="ECO:0000256" key="1">
    <source>
        <dbReference type="SAM" id="Phobius"/>
    </source>
</evidence>
<dbReference type="EMBL" id="CP082781">
    <property type="protein sequence ID" value="UGS27823.1"/>
    <property type="molecule type" value="Genomic_DNA"/>
</dbReference>
<sequence length="110" mass="11637">MTTTAQDLRRPRWLFYTVLGIAGLFYAYAVWNAVAYLVTVAGLGIDATSWAALVIAILLPVLVFVVSILITRRRGLGVLAIVLLAGLGVVAVFWVDVVGYTVKALSGGGA</sequence>
<keyword evidence="3" id="KW-1185">Reference proteome</keyword>
<proteinExistence type="predicted"/>
<feature type="transmembrane region" description="Helical" evidence="1">
    <location>
        <begin position="50"/>
        <end position="69"/>
    </location>
</feature>
<protein>
    <recommendedName>
        <fullName evidence="4">Bacitracin resistance protein</fullName>
    </recommendedName>
</protein>
<evidence type="ECO:0000313" key="3">
    <source>
        <dbReference type="Proteomes" id="UP001199642"/>
    </source>
</evidence>
<accession>A0ABY3RUT1</accession>
<gene>
    <name evidence="2" type="ORF">K8F61_06540</name>
</gene>
<keyword evidence="1" id="KW-0472">Membrane</keyword>